<feature type="transmembrane region" description="Helical" evidence="9">
    <location>
        <begin position="253"/>
        <end position="275"/>
    </location>
</feature>
<dbReference type="CDD" id="cd06261">
    <property type="entry name" value="TM_PBP2"/>
    <property type="match status" value="1"/>
</dbReference>
<evidence type="ECO:0000256" key="6">
    <source>
        <dbReference type="ARBA" id="ARBA00022692"/>
    </source>
</evidence>
<evidence type="ECO:0000313" key="12">
    <source>
        <dbReference type="Proteomes" id="UP000001700"/>
    </source>
</evidence>
<dbReference type="STRING" id="515618.RIEPE_0494"/>
<dbReference type="KEGG" id="rip:RIEPE_0494"/>
<evidence type="ECO:0000256" key="2">
    <source>
        <dbReference type="ARBA" id="ARBA00007069"/>
    </source>
</evidence>
<gene>
    <name evidence="11" type="ordered locus">RIEPE_0494</name>
</gene>
<evidence type="ECO:0000256" key="8">
    <source>
        <dbReference type="ARBA" id="ARBA00023136"/>
    </source>
</evidence>
<dbReference type="NCBIfam" id="NF007044">
    <property type="entry name" value="PRK09497.1"/>
    <property type="match status" value="1"/>
</dbReference>
<comment type="subcellular location">
    <subcellularLocation>
        <location evidence="1">Cell inner membrane</location>
        <topology evidence="1">Multi-pass membrane protein</topology>
    </subcellularLocation>
    <subcellularLocation>
        <location evidence="9">Cell membrane</location>
        <topology evidence="9">Multi-pass membrane protein</topology>
    </subcellularLocation>
</comment>
<keyword evidence="5" id="KW-0997">Cell inner membrane</keyword>
<protein>
    <submittedName>
        <fullName evidence="11">Spermidine/putrescine ABC transporter membrane component</fullName>
    </submittedName>
</protein>
<evidence type="ECO:0000313" key="11">
    <source>
        <dbReference type="EMBL" id="ADD79594.1"/>
    </source>
</evidence>
<evidence type="ECO:0000256" key="9">
    <source>
        <dbReference type="RuleBase" id="RU363032"/>
    </source>
</evidence>
<feature type="transmembrane region" description="Helical" evidence="9">
    <location>
        <begin position="101"/>
        <end position="120"/>
    </location>
</feature>
<dbReference type="SUPFAM" id="SSF161098">
    <property type="entry name" value="MetI-like"/>
    <property type="match status" value="1"/>
</dbReference>
<dbReference type="GO" id="GO:0055085">
    <property type="term" value="P:transmembrane transport"/>
    <property type="evidence" value="ECO:0007669"/>
    <property type="project" value="InterPro"/>
</dbReference>
<dbReference type="EMBL" id="CP001085">
    <property type="protein sequence ID" value="ADD79594.1"/>
    <property type="molecule type" value="Genomic_DNA"/>
</dbReference>
<dbReference type="PROSITE" id="PS50928">
    <property type="entry name" value="ABC_TM1"/>
    <property type="match status" value="1"/>
</dbReference>
<feature type="transmembrane region" description="Helical" evidence="9">
    <location>
        <begin position="70"/>
        <end position="94"/>
    </location>
</feature>
<dbReference type="PANTHER" id="PTHR42929">
    <property type="entry name" value="INNER MEMBRANE ABC TRANSPORTER PERMEASE PROTEIN YDCU-RELATED-RELATED"/>
    <property type="match status" value="1"/>
</dbReference>
<dbReference type="Gene3D" id="1.10.3720.10">
    <property type="entry name" value="MetI-like"/>
    <property type="match status" value="1"/>
</dbReference>
<comment type="similarity">
    <text evidence="2">Belongs to the binding-protein-dependent transport system permease family. CysTW subfamily.</text>
</comment>
<keyword evidence="7 9" id="KW-1133">Transmembrane helix</keyword>
<keyword evidence="8 9" id="KW-0472">Membrane</keyword>
<feature type="transmembrane region" description="Helical" evidence="9">
    <location>
        <begin position="12"/>
        <end position="37"/>
    </location>
</feature>
<feature type="transmembrane region" description="Helical" evidence="9">
    <location>
        <begin position="153"/>
        <end position="174"/>
    </location>
</feature>
<dbReference type="eggNOG" id="COG1176">
    <property type="taxonomic scope" value="Bacteria"/>
</dbReference>
<dbReference type="HOGENOM" id="CLU_016047_18_3_6"/>
<sequence length="285" mass="32935">MNRNYYSFRNIIISFVLLWLSTFVLFPSILVFITSFLTKDGQKIFDFRLTFENYTKLFDPMFKEAFLQSLSTSIISTSFCLIVSYPFAFCLCCVPEKIQKLMLFLIVMPFCISSLVRIYGLKTFLSKNGYLNDFLIWSKIISKPIKILYTKKAVIIGLVYIFVPFMIIPIYMSFKKINYSLIEAARDLGANKYQIFIKVIFPLTLPDIVYSFLLVFLSSISLFYISDLMGGSKSLLIGNIIKSQFLNLGDWPFGSATSIVLIIFTSLLLYFYYIISCLIKRKAGR</sequence>
<dbReference type="Proteomes" id="UP000001700">
    <property type="component" value="Chromosome"/>
</dbReference>
<dbReference type="RefSeq" id="WP_013087582.1">
    <property type="nucleotide sequence ID" value="NC_014109.1"/>
</dbReference>
<evidence type="ECO:0000256" key="5">
    <source>
        <dbReference type="ARBA" id="ARBA00022519"/>
    </source>
</evidence>
<dbReference type="AlphaFoldDB" id="D4G8S3"/>
<evidence type="ECO:0000256" key="3">
    <source>
        <dbReference type="ARBA" id="ARBA00022448"/>
    </source>
</evidence>
<accession>D4G8S3</accession>
<keyword evidence="4" id="KW-1003">Cell membrane</keyword>
<name>D4G8S3_RIEPU</name>
<reference evidence="11" key="1">
    <citation type="submission" date="2008-05" db="EMBL/GenBank/DDBJ databases">
        <title>Genome sequence of Riesia pediculicola USDA.</title>
        <authorList>
            <person name="Kirkness E.F."/>
        </authorList>
    </citation>
    <scope>NUCLEOTIDE SEQUENCE [LARGE SCALE GENOMIC DNA]</scope>
    <source>
        <strain evidence="11">USDA</strain>
    </source>
</reference>
<evidence type="ECO:0000256" key="7">
    <source>
        <dbReference type="ARBA" id="ARBA00022989"/>
    </source>
</evidence>
<keyword evidence="3 9" id="KW-0813">Transport</keyword>
<dbReference type="Pfam" id="PF00528">
    <property type="entry name" value="BPD_transp_1"/>
    <property type="match status" value="1"/>
</dbReference>
<keyword evidence="6 9" id="KW-0812">Transmembrane</keyword>
<dbReference type="GO" id="GO:0005886">
    <property type="term" value="C:plasma membrane"/>
    <property type="evidence" value="ECO:0007669"/>
    <property type="project" value="UniProtKB-SubCell"/>
</dbReference>
<keyword evidence="12" id="KW-1185">Reference proteome</keyword>
<evidence type="ECO:0000259" key="10">
    <source>
        <dbReference type="PROSITE" id="PS50928"/>
    </source>
</evidence>
<feature type="domain" description="ABC transmembrane type-1" evidence="10">
    <location>
        <begin position="66"/>
        <end position="272"/>
    </location>
</feature>
<organism evidence="11 12">
    <name type="scientific">Riesia pediculicola (strain USDA)</name>
    <dbReference type="NCBI Taxonomy" id="515618"/>
    <lineage>
        <taxon>Bacteria</taxon>
        <taxon>Pseudomonadati</taxon>
        <taxon>Pseudomonadota</taxon>
        <taxon>Gammaproteobacteria</taxon>
        <taxon>Enterobacterales</taxon>
        <taxon>Enterobacteriaceae</taxon>
        <taxon>Candidatus Riesia</taxon>
    </lineage>
</organism>
<dbReference type="InterPro" id="IPR000515">
    <property type="entry name" value="MetI-like"/>
</dbReference>
<dbReference type="OrthoDB" id="9807047at2"/>
<feature type="transmembrane region" description="Helical" evidence="9">
    <location>
        <begin position="195"/>
        <end position="225"/>
    </location>
</feature>
<evidence type="ECO:0000256" key="1">
    <source>
        <dbReference type="ARBA" id="ARBA00004429"/>
    </source>
</evidence>
<dbReference type="InterPro" id="IPR035906">
    <property type="entry name" value="MetI-like_sf"/>
</dbReference>
<proteinExistence type="inferred from homology"/>
<evidence type="ECO:0000256" key="4">
    <source>
        <dbReference type="ARBA" id="ARBA00022475"/>
    </source>
</evidence>
<dbReference type="PANTHER" id="PTHR42929:SF1">
    <property type="entry name" value="INNER MEMBRANE ABC TRANSPORTER PERMEASE PROTEIN YDCU-RELATED"/>
    <property type="match status" value="1"/>
</dbReference>